<evidence type="ECO:0008006" key="9">
    <source>
        <dbReference type="Google" id="ProtNLM"/>
    </source>
</evidence>
<evidence type="ECO:0000313" key="7">
    <source>
        <dbReference type="EMBL" id="CCD46422.1"/>
    </source>
</evidence>
<dbReference type="HOGENOM" id="CLU_113375_0_0_1"/>
<evidence type="ECO:0000256" key="1">
    <source>
        <dbReference type="ARBA" id="ARBA00022448"/>
    </source>
</evidence>
<dbReference type="Gene3D" id="1.20.1530.20">
    <property type="match status" value="1"/>
</dbReference>
<dbReference type="InterPro" id="IPR038770">
    <property type="entry name" value="Na+/solute_symporter_sf"/>
</dbReference>
<keyword evidence="3" id="KW-0915">Sodium</keyword>
<name>G2Y182_BOTF4</name>
<evidence type="ECO:0000256" key="2">
    <source>
        <dbReference type="ARBA" id="ARBA00022449"/>
    </source>
</evidence>
<dbReference type="InParanoid" id="G2Y182"/>
<evidence type="ECO:0000256" key="6">
    <source>
        <dbReference type="SAM" id="Phobius"/>
    </source>
</evidence>
<dbReference type="EMBL" id="FQ790282">
    <property type="protein sequence ID" value="CCD46422.1"/>
    <property type="molecule type" value="Genomic_DNA"/>
</dbReference>
<feature type="transmembrane region" description="Helical" evidence="6">
    <location>
        <begin position="6"/>
        <end position="30"/>
    </location>
</feature>
<evidence type="ECO:0000256" key="5">
    <source>
        <dbReference type="ARBA" id="ARBA00023201"/>
    </source>
</evidence>
<keyword evidence="6" id="KW-0812">Transmembrane</keyword>
<proteinExistence type="predicted"/>
<evidence type="ECO:0000256" key="3">
    <source>
        <dbReference type="ARBA" id="ARBA00023053"/>
    </source>
</evidence>
<dbReference type="GO" id="GO:0015297">
    <property type="term" value="F:antiporter activity"/>
    <property type="evidence" value="ECO:0007669"/>
    <property type="project" value="UniProtKB-KW"/>
</dbReference>
<keyword evidence="4" id="KW-0406">Ion transport</keyword>
<evidence type="ECO:0000256" key="4">
    <source>
        <dbReference type="ARBA" id="ARBA00023065"/>
    </source>
</evidence>
<accession>G2Y182</accession>
<dbReference type="Proteomes" id="UP000008177">
    <property type="component" value="Unplaced contigs"/>
</dbReference>
<keyword evidence="1" id="KW-0813">Transport</keyword>
<dbReference type="GO" id="GO:0006814">
    <property type="term" value="P:sodium ion transport"/>
    <property type="evidence" value="ECO:0007669"/>
    <property type="project" value="UniProtKB-KW"/>
</dbReference>
<reference evidence="8" key="1">
    <citation type="journal article" date="2011" name="PLoS Genet.">
        <title>Genomic analysis of the necrotrophic fungal pathogens Sclerotinia sclerotiorum and Botrytis cinerea.</title>
        <authorList>
            <person name="Amselem J."/>
            <person name="Cuomo C.A."/>
            <person name="van Kan J.A."/>
            <person name="Viaud M."/>
            <person name="Benito E.P."/>
            <person name="Couloux A."/>
            <person name="Coutinho P.M."/>
            <person name="de Vries R.P."/>
            <person name="Dyer P.S."/>
            <person name="Fillinger S."/>
            <person name="Fournier E."/>
            <person name="Gout L."/>
            <person name="Hahn M."/>
            <person name="Kohn L."/>
            <person name="Lapalu N."/>
            <person name="Plummer K.M."/>
            <person name="Pradier J.M."/>
            <person name="Quevillon E."/>
            <person name="Sharon A."/>
            <person name="Simon A."/>
            <person name="ten Have A."/>
            <person name="Tudzynski B."/>
            <person name="Tudzynski P."/>
            <person name="Wincker P."/>
            <person name="Andrew M."/>
            <person name="Anthouard V."/>
            <person name="Beever R.E."/>
            <person name="Beffa R."/>
            <person name="Benoit I."/>
            <person name="Bouzid O."/>
            <person name="Brault B."/>
            <person name="Chen Z."/>
            <person name="Choquer M."/>
            <person name="Collemare J."/>
            <person name="Cotton P."/>
            <person name="Danchin E.G."/>
            <person name="Da Silva C."/>
            <person name="Gautier A."/>
            <person name="Giraud C."/>
            <person name="Giraud T."/>
            <person name="Gonzalez C."/>
            <person name="Grossetete S."/>
            <person name="Guldener U."/>
            <person name="Henrissat B."/>
            <person name="Howlett B.J."/>
            <person name="Kodira C."/>
            <person name="Kretschmer M."/>
            <person name="Lappartient A."/>
            <person name="Leroch M."/>
            <person name="Levis C."/>
            <person name="Mauceli E."/>
            <person name="Neuveglise C."/>
            <person name="Oeser B."/>
            <person name="Pearson M."/>
            <person name="Poulain J."/>
            <person name="Poussereau N."/>
            <person name="Quesneville H."/>
            <person name="Rascle C."/>
            <person name="Schumacher J."/>
            <person name="Segurens B."/>
            <person name="Sexton A."/>
            <person name="Silva E."/>
            <person name="Sirven C."/>
            <person name="Soanes D.M."/>
            <person name="Talbot N.J."/>
            <person name="Templeton M."/>
            <person name="Yandava C."/>
            <person name="Yarden O."/>
            <person name="Zeng Q."/>
            <person name="Rollins J.A."/>
            <person name="Lebrun M.H."/>
            <person name="Dickman M."/>
        </authorList>
    </citation>
    <scope>NUCLEOTIDE SEQUENCE [LARGE SCALE GENOMIC DNA]</scope>
    <source>
        <strain evidence="8">T4</strain>
    </source>
</reference>
<feature type="transmembrane region" description="Helical" evidence="6">
    <location>
        <begin position="100"/>
        <end position="124"/>
    </location>
</feature>
<protein>
    <recommendedName>
        <fullName evidence="9">Cation/H+ exchanger domain-containing protein</fullName>
    </recommendedName>
</protein>
<dbReference type="PANTHER" id="PTHR43562">
    <property type="entry name" value="NAPA-TYPE SODIUM/HYDROGEN ANTIPORTER"/>
    <property type="match status" value="1"/>
</dbReference>
<keyword evidence="5" id="KW-0739">Sodium transport</keyword>
<sequence length="135" mass="14843">MFKGSIVWKGIVYSILMVIAKCLVSLVIYFEYFAKSWRKPRETQSTAVESTHPPHIEALLVGFAMVARGEIGFLIASLSQSSGTLLLKNQQNTAIVSGEAVFLVIVWAVVICTIVGPVVVGILVRRIRTQSLDLH</sequence>
<keyword evidence="2" id="KW-0050">Antiport</keyword>
<keyword evidence="6" id="KW-0472">Membrane</keyword>
<dbReference type="PANTHER" id="PTHR43562:SF3">
    <property type="entry name" value="SODIUM ION_PROTON EXCHANGER (EUROFUNG)"/>
    <property type="match status" value="1"/>
</dbReference>
<evidence type="ECO:0000313" key="8">
    <source>
        <dbReference type="Proteomes" id="UP000008177"/>
    </source>
</evidence>
<organism evidence="7 8">
    <name type="scientific">Botryotinia fuckeliana (strain T4)</name>
    <name type="common">Noble rot fungus</name>
    <name type="synonym">Botrytis cinerea</name>
    <dbReference type="NCBI Taxonomy" id="999810"/>
    <lineage>
        <taxon>Eukaryota</taxon>
        <taxon>Fungi</taxon>
        <taxon>Dikarya</taxon>
        <taxon>Ascomycota</taxon>
        <taxon>Pezizomycotina</taxon>
        <taxon>Leotiomycetes</taxon>
        <taxon>Helotiales</taxon>
        <taxon>Sclerotiniaceae</taxon>
        <taxon>Botrytis</taxon>
    </lineage>
</organism>
<keyword evidence="6" id="KW-1133">Transmembrane helix</keyword>
<dbReference type="STRING" id="999810.G2Y182"/>
<gene>
    <name evidence="7" type="ORF">BofuT4_P040330.1</name>
</gene>
<dbReference type="OrthoDB" id="1288932at2759"/>
<dbReference type="AlphaFoldDB" id="G2Y182"/>